<reference evidence="2 3" key="1">
    <citation type="submission" date="2020-09" db="EMBL/GenBank/DDBJ databases">
        <title>A novel species.</title>
        <authorList>
            <person name="Gao J."/>
        </authorList>
    </citation>
    <scope>NUCLEOTIDE SEQUENCE [LARGE SCALE GENOMIC DNA]</scope>
    <source>
        <strain evidence="2 3">CRXT-Y-14</strain>
        <plasmid evidence="2 3">unnamed1</plasmid>
    </source>
</reference>
<dbReference type="EMBL" id="CP061282">
    <property type="protein sequence ID" value="QNS09223.1"/>
    <property type="molecule type" value="Genomic_DNA"/>
</dbReference>
<accession>A0A7H1BKG8</accession>
<evidence type="ECO:0000313" key="2">
    <source>
        <dbReference type="EMBL" id="QNS09223.1"/>
    </source>
</evidence>
<dbReference type="SUPFAM" id="SSF47336">
    <property type="entry name" value="ACP-like"/>
    <property type="match status" value="1"/>
</dbReference>
<name>A0A7H1BKG8_9ACTN</name>
<evidence type="ECO:0000313" key="3">
    <source>
        <dbReference type="Proteomes" id="UP000516428"/>
    </source>
</evidence>
<proteinExistence type="predicted"/>
<gene>
    <name evidence="2" type="ORF">IAG42_36315</name>
</gene>
<feature type="domain" description="Carrier" evidence="1">
    <location>
        <begin position="1"/>
        <end position="79"/>
    </location>
</feature>
<protein>
    <submittedName>
        <fullName evidence="2">Phosphopantetheine-binding protein</fullName>
    </submittedName>
</protein>
<sequence>MTEEEIFSVIRAQIVDVLPEAADIEITLDHSMRDLGANSIDRMDVVIAAQDELGIKVPNAELTRAHDLRSLVAVFLAHASAHA</sequence>
<dbReference type="PROSITE" id="PS50075">
    <property type="entry name" value="CARRIER"/>
    <property type="match status" value="1"/>
</dbReference>
<dbReference type="InterPro" id="IPR036736">
    <property type="entry name" value="ACP-like_sf"/>
</dbReference>
<dbReference type="AlphaFoldDB" id="A0A7H1BKG8"/>
<organism evidence="2 3">
    <name type="scientific">Streptomyces xanthii</name>
    <dbReference type="NCBI Taxonomy" id="2768069"/>
    <lineage>
        <taxon>Bacteria</taxon>
        <taxon>Bacillati</taxon>
        <taxon>Actinomycetota</taxon>
        <taxon>Actinomycetes</taxon>
        <taxon>Kitasatosporales</taxon>
        <taxon>Streptomycetaceae</taxon>
        <taxon>Streptomyces</taxon>
    </lineage>
</organism>
<keyword evidence="2" id="KW-0614">Plasmid</keyword>
<keyword evidence="3" id="KW-1185">Reference proteome</keyword>
<dbReference type="KEGG" id="sxn:IAG42_36315"/>
<geneLocation type="plasmid" evidence="2 3">
    <name>unnamed1</name>
</geneLocation>
<dbReference type="Pfam" id="PF00550">
    <property type="entry name" value="PP-binding"/>
    <property type="match status" value="1"/>
</dbReference>
<dbReference type="Gene3D" id="1.10.1200.10">
    <property type="entry name" value="ACP-like"/>
    <property type="match status" value="1"/>
</dbReference>
<dbReference type="InterPro" id="IPR009081">
    <property type="entry name" value="PP-bd_ACP"/>
</dbReference>
<dbReference type="RefSeq" id="WP_188341878.1">
    <property type="nucleotide sequence ID" value="NZ_CP061282.1"/>
</dbReference>
<evidence type="ECO:0000259" key="1">
    <source>
        <dbReference type="PROSITE" id="PS50075"/>
    </source>
</evidence>
<dbReference type="Proteomes" id="UP000516428">
    <property type="component" value="Plasmid unnamed1"/>
</dbReference>